<protein>
    <submittedName>
        <fullName evidence="10">Type-1 secretion protein</fullName>
    </submittedName>
</protein>
<evidence type="ECO:0000259" key="9">
    <source>
        <dbReference type="PROSITE" id="PS50929"/>
    </source>
</evidence>
<dbReference type="GO" id="GO:0005886">
    <property type="term" value="C:plasma membrane"/>
    <property type="evidence" value="ECO:0007669"/>
    <property type="project" value="UniProtKB-SubCell"/>
</dbReference>
<dbReference type="STRING" id="523831.SEHO0A_04519"/>
<keyword evidence="2 7" id="KW-0812">Transmembrane</keyword>
<dbReference type="InterPro" id="IPR039421">
    <property type="entry name" value="Type_1_exporter"/>
</dbReference>
<feature type="transmembrane region" description="Helical" evidence="7">
    <location>
        <begin position="183"/>
        <end position="200"/>
    </location>
</feature>
<dbReference type="PROSITE" id="PS00211">
    <property type="entry name" value="ABC_TRANSPORTER_1"/>
    <property type="match status" value="1"/>
</dbReference>
<dbReference type="GO" id="GO:0016887">
    <property type="term" value="F:ATP hydrolysis activity"/>
    <property type="evidence" value="ECO:0007669"/>
    <property type="project" value="InterPro"/>
</dbReference>
<evidence type="ECO:0000256" key="6">
    <source>
        <dbReference type="ARBA" id="ARBA00023136"/>
    </source>
</evidence>
<feature type="transmembrane region" description="Helical" evidence="7">
    <location>
        <begin position="367"/>
        <end position="387"/>
    </location>
</feature>
<dbReference type="PROSITE" id="PS50893">
    <property type="entry name" value="ABC_TRANSPORTER_2"/>
    <property type="match status" value="1"/>
</dbReference>
<name>A0A1J6ZJG2_SALHO</name>
<feature type="domain" description="ABC transporter" evidence="8">
    <location>
        <begin position="456"/>
        <end position="676"/>
    </location>
</feature>
<dbReference type="InterPro" id="IPR036640">
    <property type="entry name" value="ABC1_TM_sf"/>
</dbReference>
<feature type="transmembrane region" description="Helical" evidence="7">
    <location>
        <begin position="280"/>
        <end position="299"/>
    </location>
</feature>
<dbReference type="Gene3D" id="3.40.50.300">
    <property type="entry name" value="P-loop containing nucleotide triphosphate hydrolases"/>
    <property type="match status" value="1"/>
</dbReference>
<keyword evidence="5 7" id="KW-1133">Transmembrane helix</keyword>
<evidence type="ECO:0000256" key="2">
    <source>
        <dbReference type="ARBA" id="ARBA00022692"/>
    </source>
</evidence>
<accession>A0A1J6ZJG2</accession>
<dbReference type="InterPro" id="IPR003593">
    <property type="entry name" value="AAA+_ATPase"/>
</dbReference>
<evidence type="ECO:0000256" key="5">
    <source>
        <dbReference type="ARBA" id="ARBA00022989"/>
    </source>
</evidence>
<feature type="domain" description="ABC transmembrane type-1" evidence="9">
    <location>
        <begin position="150"/>
        <end position="424"/>
    </location>
</feature>
<dbReference type="EMBL" id="JWSP02000004">
    <property type="protein sequence ID" value="PNO32387.1"/>
    <property type="molecule type" value="Genomic_DNA"/>
</dbReference>
<dbReference type="InterPro" id="IPR017871">
    <property type="entry name" value="ABC_transporter-like_CS"/>
</dbReference>
<feature type="transmembrane region" description="Helical" evidence="7">
    <location>
        <begin position="149"/>
        <end position="171"/>
    </location>
</feature>
<keyword evidence="3" id="KW-0547">Nucleotide-binding</keyword>
<dbReference type="AlphaFoldDB" id="A0A1J6ZJG2"/>
<gene>
    <name evidence="10" type="ORF">RK55_003650</name>
</gene>
<dbReference type="SUPFAM" id="SSF90123">
    <property type="entry name" value="ABC transporter transmembrane region"/>
    <property type="match status" value="1"/>
</dbReference>
<comment type="subcellular location">
    <subcellularLocation>
        <location evidence="1">Cell membrane</location>
        <topology evidence="1">Multi-pass membrane protein</topology>
    </subcellularLocation>
</comment>
<evidence type="ECO:0000256" key="3">
    <source>
        <dbReference type="ARBA" id="ARBA00022741"/>
    </source>
</evidence>
<sequence length="678" mass="76084">MLNIVSDFSVRTGELITVLSCFWGRAEPSPPEVDEIADSEVKINGVLLPYGITAKPVLAGCIHDISAKNMPLIIHVGEGRWLVVVRVMKNAVTVLGLDKKFQDVLIEDSFYNGKTIFHVTQNETLKEKISVKRMLFRLISENKSYYCRYFLASFLLALTALTIPVFSSVFYDKLIPSESVSSLFSICGIAVIMILLELFLRTSRDISQSLLSRADDVTLDISFMENVIRSNSHSHMVSTLYFLWVEFQRVKSIVFYGLIQKVAELPVFIIYVAIICMNLGFVGLVPVVMTIVGIIYSWYHNISMDKLGKEQQNKNQSRDSWFSEVLFSLDSVKNINSERLLTDWVVMSEDNSIISLKMKRMMSTYQYIMASMSGLNQLLIMMCSWFLVVQGSITTGSIISSVIIVGRMSSIMNSFSSLFMSVLTARRVTQDMGALFDSPKSNSPKLLTYIKPQNSILVKNLSWKYDDVGPDVLKKIDLEIPIGQKIAIVGECGAGKSTLLSLISGMKLPHSGAVIYDGVSSNHLSSDFFFKEISCIYPKDGFLSGTLEYNFLLKNSTNPPKVVHALKLLGCDFILNDPGGMKRHVSYMEEGFSSGQLQKLLLARSISGSANIFVWDEPTSSLDEKSESEFFSKLDTILEGKTLVMTTHRKHLLQFFDRVIYLKNGKITGDYLHAELFP</sequence>
<comment type="caution">
    <text evidence="10">The sequence shown here is derived from an EMBL/GenBank/DDBJ whole genome shotgun (WGS) entry which is preliminary data.</text>
</comment>
<dbReference type="PROSITE" id="PS50929">
    <property type="entry name" value="ABC_TM1F"/>
    <property type="match status" value="1"/>
</dbReference>
<dbReference type="InterPro" id="IPR011527">
    <property type="entry name" value="ABC1_TM_dom"/>
</dbReference>
<dbReference type="Gene3D" id="1.20.1560.10">
    <property type="entry name" value="ABC transporter type 1, transmembrane domain"/>
    <property type="match status" value="1"/>
</dbReference>
<dbReference type="InterPro" id="IPR003439">
    <property type="entry name" value="ABC_transporter-like_ATP-bd"/>
</dbReference>
<dbReference type="GO" id="GO:0005524">
    <property type="term" value="F:ATP binding"/>
    <property type="evidence" value="ECO:0007669"/>
    <property type="project" value="UniProtKB-KW"/>
</dbReference>
<dbReference type="InterPro" id="IPR027417">
    <property type="entry name" value="P-loop_NTPase"/>
</dbReference>
<dbReference type="PANTHER" id="PTHR43394:SF1">
    <property type="entry name" value="ATP-BINDING CASSETTE SUB-FAMILY B MEMBER 10, MITOCHONDRIAL"/>
    <property type="match status" value="1"/>
</dbReference>
<evidence type="ECO:0000256" key="7">
    <source>
        <dbReference type="SAM" id="Phobius"/>
    </source>
</evidence>
<feature type="transmembrane region" description="Helical" evidence="7">
    <location>
        <begin position="253"/>
        <end position="274"/>
    </location>
</feature>
<evidence type="ECO:0000259" key="8">
    <source>
        <dbReference type="PROSITE" id="PS50893"/>
    </source>
</evidence>
<dbReference type="SUPFAM" id="SSF52540">
    <property type="entry name" value="P-loop containing nucleoside triphosphate hydrolases"/>
    <property type="match status" value="1"/>
</dbReference>
<evidence type="ECO:0000256" key="1">
    <source>
        <dbReference type="ARBA" id="ARBA00004651"/>
    </source>
</evidence>
<dbReference type="GO" id="GO:0015421">
    <property type="term" value="F:ABC-type oligopeptide transporter activity"/>
    <property type="evidence" value="ECO:0007669"/>
    <property type="project" value="TreeGrafter"/>
</dbReference>
<keyword evidence="4" id="KW-0067">ATP-binding</keyword>
<dbReference type="SMART" id="SM00382">
    <property type="entry name" value="AAA"/>
    <property type="match status" value="1"/>
</dbReference>
<keyword evidence="6 7" id="KW-0472">Membrane</keyword>
<proteinExistence type="predicted"/>
<dbReference type="PANTHER" id="PTHR43394">
    <property type="entry name" value="ATP-DEPENDENT PERMEASE MDL1, MITOCHONDRIAL"/>
    <property type="match status" value="1"/>
</dbReference>
<evidence type="ECO:0000313" key="11">
    <source>
        <dbReference type="Proteomes" id="UP000236163"/>
    </source>
</evidence>
<reference evidence="11" key="1">
    <citation type="submission" date="2017-12" db="EMBL/GenBank/DDBJ databases">
        <title>FDA dAtabase for Regulatory Grade micrObial Sequences (FDA-ARGOS): Supporting development and validation of Infectious Disease Dx tests.</title>
        <authorList>
            <person name="Sichtig H."/>
            <person name="Tallon L."/>
            <person name="Sadzewicz L."/>
            <person name="Sengamalay N."/>
            <person name="Nagaraj S."/>
            <person name="Vavikolanu K."/>
            <person name="Aluvathingal J."/>
            <person name="Nadendla S."/>
            <person name="Pirone D.C."/>
            <person name="Hoffman M."/>
            <person name="Muruvanda T."/>
            <person name="Allard M."/>
            <person name="Evans P."/>
        </authorList>
    </citation>
    <scope>NUCLEOTIDE SEQUENCE [LARGE SCALE GENOMIC DNA]</scope>
    <source>
        <strain evidence="11">FDAARGOS_55</strain>
    </source>
</reference>
<dbReference type="Pfam" id="PF00005">
    <property type="entry name" value="ABC_tran"/>
    <property type="match status" value="1"/>
</dbReference>
<evidence type="ECO:0000256" key="4">
    <source>
        <dbReference type="ARBA" id="ARBA00022840"/>
    </source>
</evidence>
<evidence type="ECO:0000313" key="10">
    <source>
        <dbReference type="EMBL" id="PNO32387.1"/>
    </source>
</evidence>
<dbReference type="Proteomes" id="UP000236163">
    <property type="component" value="Unassembled WGS sequence"/>
</dbReference>
<organism evidence="10 11">
    <name type="scientific">Salmonella enterica subsp. houtenae serovar 50:g,z51:-</name>
    <dbReference type="NCBI Taxonomy" id="1173947"/>
    <lineage>
        <taxon>Bacteria</taxon>
        <taxon>Pseudomonadati</taxon>
        <taxon>Pseudomonadota</taxon>
        <taxon>Gammaproteobacteria</taxon>
        <taxon>Enterobacterales</taxon>
        <taxon>Enterobacteriaceae</taxon>
        <taxon>Salmonella</taxon>
    </lineage>
</organism>